<name>A0A6G1I669_9PEZI</name>
<evidence type="ECO:0000256" key="1">
    <source>
        <dbReference type="SAM" id="MobiDB-lite"/>
    </source>
</evidence>
<feature type="compositionally biased region" description="Polar residues" evidence="1">
    <location>
        <begin position="113"/>
        <end position="143"/>
    </location>
</feature>
<evidence type="ECO:0000313" key="3">
    <source>
        <dbReference type="Proteomes" id="UP000799640"/>
    </source>
</evidence>
<accession>A0A6G1I669</accession>
<feature type="compositionally biased region" description="Basic and acidic residues" evidence="1">
    <location>
        <begin position="188"/>
        <end position="197"/>
    </location>
</feature>
<sequence>MATIGSESPNWKRKLPLEEAIYGDEEERDPVNPEALAGGHDGGYDSRPCYRRHPPHEPATFSCPIISLAKTKEKECHECAIEDTCKTSVTEADDSHAKSAASPAPQLAGSLEANATKTGTTYVKPATNQAPKPSTTIKTNGTKISYAHPKSSFNRAPRPAPRKSPFTYTKTKAALPVRKPPTDLPPDIIRKPGKDDNDSPVTVVKSAPQTSNKPETTNATIIKQAASHSDKEANATAVAVDNAPKELTKAQKCSARVKRQVARLQAEGRLWRWREVERLWQQGSRCFGLQV</sequence>
<gene>
    <name evidence="2" type="ORF">EJ06DRAFT_579645</name>
</gene>
<organism evidence="2 3">
    <name type="scientific">Trichodelitschia bisporula</name>
    <dbReference type="NCBI Taxonomy" id="703511"/>
    <lineage>
        <taxon>Eukaryota</taxon>
        <taxon>Fungi</taxon>
        <taxon>Dikarya</taxon>
        <taxon>Ascomycota</taxon>
        <taxon>Pezizomycotina</taxon>
        <taxon>Dothideomycetes</taxon>
        <taxon>Dothideomycetes incertae sedis</taxon>
        <taxon>Phaeotrichales</taxon>
        <taxon>Phaeotrichaceae</taxon>
        <taxon>Trichodelitschia</taxon>
    </lineage>
</organism>
<protein>
    <submittedName>
        <fullName evidence="2">Uncharacterized protein</fullName>
    </submittedName>
</protein>
<feature type="compositionally biased region" description="Polar residues" evidence="1">
    <location>
        <begin position="207"/>
        <end position="217"/>
    </location>
</feature>
<proteinExistence type="predicted"/>
<dbReference type="Proteomes" id="UP000799640">
    <property type="component" value="Unassembled WGS sequence"/>
</dbReference>
<dbReference type="EMBL" id="ML996689">
    <property type="protein sequence ID" value="KAF2403684.1"/>
    <property type="molecule type" value="Genomic_DNA"/>
</dbReference>
<reference evidence="2" key="1">
    <citation type="journal article" date="2020" name="Stud. Mycol.">
        <title>101 Dothideomycetes genomes: a test case for predicting lifestyles and emergence of pathogens.</title>
        <authorList>
            <person name="Haridas S."/>
            <person name="Albert R."/>
            <person name="Binder M."/>
            <person name="Bloem J."/>
            <person name="Labutti K."/>
            <person name="Salamov A."/>
            <person name="Andreopoulos B."/>
            <person name="Baker S."/>
            <person name="Barry K."/>
            <person name="Bills G."/>
            <person name="Bluhm B."/>
            <person name="Cannon C."/>
            <person name="Castanera R."/>
            <person name="Culley D."/>
            <person name="Daum C."/>
            <person name="Ezra D."/>
            <person name="Gonzalez J."/>
            <person name="Henrissat B."/>
            <person name="Kuo A."/>
            <person name="Liang C."/>
            <person name="Lipzen A."/>
            <person name="Lutzoni F."/>
            <person name="Magnuson J."/>
            <person name="Mondo S."/>
            <person name="Nolan M."/>
            <person name="Ohm R."/>
            <person name="Pangilinan J."/>
            <person name="Park H.-J."/>
            <person name="Ramirez L."/>
            <person name="Alfaro M."/>
            <person name="Sun H."/>
            <person name="Tritt A."/>
            <person name="Yoshinaga Y."/>
            <person name="Zwiers L.-H."/>
            <person name="Turgeon B."/>
            <person name="Goodwin S."/>
            <person name="Spatafora J."/>
            <person name="Crous P."/>
            <person name="Grigoriev I."/>
        </authorList>
    </citation>
    <scope>NUCLEOTIDE SEQUENCE</scope>
    <source>
        <strain evidence="2">CBS 262.69</strain>
    </source>
</reference>
<feature type="region of interest" description="Disordered" evidence="1">
    <location>
        <begin position="22"/>
        <end position="60"/>
    </location>
</feature>
<keyword evidence="3" id="KW-1185">Reference proteome</keyword>
<feature type="region of interest" description="Disordered" evidence="1">
    <location>
        <begin position="92"/>
        <end position="217"/>
    </location>
</feature>
<evidence type="ECO:0000313" key="2">
    <source>
        <dbReference type="EMBL" id="KAF2403684.1"/>
    </source>
</evidence>
<dbReference type="AlphaFoldDB" id="A0A6G1I669"/>